<dbReference type="AlphaFoldDB" id="A0AAE0NB02"/>
<proteinExistence type="predicted"/>
<keyword evidence="2" id="KW-1185">Reference proteome</keyword>
<sequence>MASLEHLISQYPVLSTLASYVSSLDLFNLALTNRANHSAILSSPSLRRHCLCDGHGLRDRQGFAGAYAIPKHAYKKYYQFGSGARSGNWPEHNVGAINEDEPIEVRLYNIKCDEAGALPCRRCGINVCEECRYYPRIRPAHSNAPVRRPHLSLAWFSYNVTGFCPPCDARTESEVRGKFLSELCDCDMFRRWICNKCHSEEEQESKAYYAKHTDDERDWITEVDDRLPATKAVINHQNTLYLYCPCGANVPPESRLRCSLCKRRHLSEEEWHREIEEGGTEMPWFDDDPTYPHWLPYSNLQRNYPNPYPPLADKEVLRRAFYVGYIGT</sequence>
<gene>
    <name evidence="1" type="ORF">B0T24DRAFT_620964</name>
</gene>
<reference evidence="1" key="1">
    <citation type="journal article" date="2023" name="Mol. Phylogenet. Evol.">
        <title>Genome-scale phylogeny and comparative genomics of the fungal order Sordariales.</title>
        <authorList>
            <person name="Hensen N."/>
            <person name="Bonometti L."/>
            <person name="Westerberg I."/>
            <person name="Brannstrom I.O."/>
            <person name="Guillou S."/>
            <person name="Cros-Aarteil S."/>
            <person name="Calhoun S."/>
            <person name="Haridas S."/>
            <person name="Kuo A."/>
            <person name="Mondo S."/>
            <person name="Pangilinan J."/>
            <person name="Riley R."/>
            <person name="LaButti K."/>
            <person name="Andreopoulos B."/>
            <person name="Lipzen A."/>
            <person name="Chen C."/>
            <person name="Yan M."/>
            <person name="Daum C."/>
            <person name="Ng V."/>
            <person name="Clum A."/>
            <person name="Steindorff A."/>
            <person name="Ohm R.A."/>
            <person name="Martin F."/>
            <person name="Silar P."/>
            <person name="Natvig D.O."/>
            <person name="Lalanne C."/>
            <person name="Gautier V."/>
            <person name="Ament-Velasquez S.L."/>
            <person name="Kruys A."/>
            <person name="Hutchinson M.I."/>
            <person name="Powell A.J."/>
            <person name="Barry K."/>
            <person name="Miller A.N."/>
            <person name="Grigoriev I.V."/>
            <person name="Debuchy R."/>
            <person name="Gladieux P."/>
            <person name="Hiltunen Thoren M."/>
            <person name="Johannesson H."/>
        </authorList>
    </citation>
    <scope>NUCLEOTIDE SEQUENCE</scope>
    <source>
        <strain evidence="1">CBS 958.72</strain>
    </source>
</reference>
<evidence type="ECO:0000313" key="1">
    <source>
        <dbReference type="EMBL" id="KAK3377322.1"/>
    </source>
</evidence>
<evidence type="ECO:0000313" key="2">
    <source>
        <dbReference type="Proteomes" id="UP001287356"/>
    </source>
</evidence>
<organism evidence="1 2">
    <name type="scientific">Lasiosphaeria ovina</name>
    <dbReference type="NCBI Taxonomy" id="92902"/>
    <lineage>
        <taxon>Eukaryota</taxon>
        <taxon>Fungi</taxon>
        <taxon>Dikarya</taxon>
        <taxon>Ascomycota</taxon>
        <taxon>Pezizomycotina</taxon>
        <taxon>Sordariomycetes</taxon>
        <taxon>Sordariomycetidae</taxon>
        <taxon>Sordariales</taxon>
        <taxon>Lasiosphaeriaceae</taxon>
        <taxon>Lasiosphaeria</taxon>
    </lineage>
</organism>
<protein>
    <submittedName>
        <fullName evidence="1">Uncharacterized protein</fullName>
    </submittedName>
</protein>
<accession>A0AAE0NB02</accession>
<reference evidence="1" key="2">
    <citation type="submission" date="2023-06" db="EMBL/GenBank/DDBJ databases">
        <authorList>
            <consortium name="Lawrence Berkeley National Laboratory"/>
            <person name="Haridas S."/>
            <person name="Hensen N."/>
            <person name="Bonometti L."/>
            <person name="Westerberg I."/>
            <person name="Brannstrom I.O."/>
            <person name="Guillou S."/>
            <person name="Cros-Aarteil S."/>
            <person name="Calhoun S."/>
            <person name="Kuo A."/>
            <person name="Mondo S."/>
            <person name="Pangilinan J."/>
            <person name="Riley R."/>
            <person name="Labutti K."/>
            <person name="Andreopoulos B."/>
            <person name="Lipzen A."/>
            <person name="Chen C."/>
            <person name="Yanf M."/>
            <person name="Daum C."/>
            <person name="Ng V."/>
            <person name="Clum A."/>
            <person name="Steindorff A."/>
            <person name="Ohm R."/>
            <person name="Martin F."/>
            <person name="Silar P."/>
            <person name="Natvig D."/>
            <person name="Lalanne C."/>
            <person name="Gautier V."/>
            <person name="Ament-Velasquez S.L."/>
            <person name="Kruys A."/>
            <person name="Hutchinson M.I."/>
            <person name="Powell A.J."/>
            <person name="Barry K."/>
            <person name="Miller A.N."/>
            <person name="Grigoriev I.V."/>
            <person name="Debuchy R."/>
            <person name="Gladieux P."/>
            <person name="Thoren M.H."/>
            <person name="Johannesson H."/>
        </authorList>
    </citation>
    <scope>NUCLEOTIDE SEQUENCE</scope>
    <source>
        <strain evidence="1">CBS 958.72</strain>
    </source>
</reference>
<name>A0AAE0NB02_9PEZI</name>
<dbReference type="Proteomes" id="UP001287356">
    <property type="component" value="Unassembled WGS sequence"/>
</dbReference>
<comment type="caution">
    <text evidence="1">The sequence shown here is derived from an EMBL/GenBank/DDBJ whole genome shotgun (WGS) entry which is preliminary data.</text>
</comment>
<dbReference type="EMBL" id="JAULSN010000003">
    <property type="protein sequence ID" value="KAK3377322.1"/>
    <property type="molecule type" value="Genomic_DNA"/>
</dbReference>